<proteinExistence type="evidence at transcript level"/>
<evidence type="ECO:0000313" key="1">
    <source>
        <dbReference type="EMBL" id="JAC93536.1"/>
    </source>
</evidence>
<dbReference type="AlphaFoldDB" id="A0A090X9S6"/>
<protein>
    <submittedName>
        <fullName evidence="1">Uncharacterized protein</fullName>
    </submittedName>
</protein>
<accession>A0A090X9S6</accession>
<feature type="non-terminal residue" evidence="1">
    <location>
        <position position="1"/>
    </location>
</feature>
<feature type="non-terminal residue" evidence="1">
    <location>
        <position position="88"/>
    </location>
</feature>
<organism evidence="1">
    <name type="scientific">Ixodes ricinus</name>
    <name type="common">Common tick</name>
    <name type="synonym">Acarus ricinus</name>
    <dbReference type="NCBI Taxonomy" id="34613"/>
    <lineage>
        <taxon>Eukaryota</taxon>
        <taxon>Metazoa</taxon>
        <taxon>Ecdysozoa</taxon>
        <taxon>Arthropoda</taxon>
        <taxon>Chelicerata</taxon>
        <taxon>Arachnida</taxon>
        <taxon>Acari</taxon>
        <taxon>Parasitiformes</taxon>
        <taxon>Ixodida</taxon>
        <taxon>Ixodoidea</taxon>
        <taxon>Ixodidae</taxon>
        <taxon>Ixodinae</taxon>
        <taxon>Ixodes</taxon>
    </lineage>
</organism>
<dbReference type="EMBL" id="GBIH01001174">
    <property type="protein sequence ID" value="JAC93536.1"/>
    <property type="molecule type" value="mRNA"/>
</dbReference>
<reference evidence="1" key="1">
    <citation type="journal article" date="2015" name="PLoS Negl. Trop. Dis.">
        <title>Deep Sequencing Analysis of the Ixodes ricinus Haemocytome.</title>
        <authorList>
            <person name="Kotsyfakis M."/>
            <person name="Kopacek P."/>
            <person name="Franta Z."/>
            <person name="Pedra J.H."/>
            <person name="Ribeiro J.M."/>
        </authorList>
    </citation>
    <scope>NUCLEOTIDE SEQUENCE</scope>
</reference>
<sequence>GAEIAAASRGNRIQDGDDKDYQVILPALPTGRTVVNTVFLHGDLRARPFRVEDFRDAIAQTGRLNEVVALGAYQVNHVWAVTLNSPEA</sequence>
<name>A0A090X9S6_IXORI</name>